<dbReference type="InterPro" id="IPR050065">
    <property type="entry name" value="GlmU-like"/>
</dbReference>
<dbReference type="SUPFAM" id="SSF51161">
    <property type="entry name" value="Trimeric LpxA-like enzymes"/>
    <property type="match status" value="1"/>
</dbReference>
<evidence type="ECO:0000256" key="12">
    <source>
        <dbReference type="ARBA" id="ARBA00048493"/>
    </source>
</evidence>
<proteinExistence type="predicted"/>
<evidence type="ECO:0000256" key="2">
    <source>
        <dbReference type="ARBA" id="ARBA00022490"/>
    </source>
</evidence>
<comment type="catalytic activity">
    <reaction evidence="11">
        <text>alpha-D-glucosamine 1-phosphate + acetyl-CoA = N-acetyl-alpha-D-glucosamine 1-phosphate + CoA + H(+)</text>
        <dbReference type="Rhea" id="RHEA:13725"/>
        <dbReference type="ChEBI" id="CHEBI:15378"/>
        <dbReference type="ChEBI" id="CHEBI:57287"/>
        <dbReference type="ChEBI" id="CHEBI:57288"/>
        <dbReference type="ChEBI" id="CHEBI:57776"/>
        <dbReference type="ChEBI" id="CHEBI:58516"/>
        <dbReference type="EC" id="2.3.1.157"/>
    </reaction>
</comment>
<dbReference type="GO" id="GO:0046872">
    <property type="term" value="F:metal ion binding"/>
    <property type="evidence" value="ECO:0007669"/>
    <property type="project" value="UniProtKB-KW"/>
</dbReference>
<dbReference type="GO" id="GO:0009252">
    <property type="term" value="P:peptidoglycan biosynthetic process"/>
    <property type="evidence" value="ECO:0007669"/>
    <property type="project" value="UniProtKB-KW"/>
</dbReference>
<evidence type="ECO:0000256" key="9">
    <source>
        <dbReference type="ARBA" id="ARBA00023315"/>
    </source>
</evidence>
<reference evidence="14 15" key="1">
    <citation type="journal article" date="2016" name="Nat. Commun.">
        <title>Thousands of microbial genomes shed light on interconnected biogeochemical processes in an aquifer system.</title>
        <authorList>
            <person name="Anantharaman K."/>
            <person name="Brown C.T."/>
            <person name="Hug L.A."/>
            <person name="Sharon I."/>
            <person name="Castelle C.J."/>
            <person name="Probst A.J."/>
            <person name="Thomas B.C."/>
            <person name="Singh A."/>
            <person name="Wilkins M.J."/>
            <person name="Karaoz U."/>
            <person name="Brodie E.L."/>
            <person name="Williams K.H."/>
            <person name="Hubbard S.S."/>
            <person name="Banfield J.F."/>
        </authorList>
    </citation>
    <scope>NUCLEOTIDE SEQUENCE [LARGE SCALE GENOMIC DNA]</scope>
</reference>
<comment type="cofactor">
    <cofactor evidence="1">
        <name>Mg(2+)</name>
        <dbReference type="ChEBI" id="CHEBI:18420"/>
    </cofactor>
</comment>
<dbReference type="Proteomes" id="UP000177982">
    <property type="component" value="Unassembled WGS sequence"/>
</dbReference>
<evidence type="ECO:0000256" key="3">
    <source>
        <dbReference type="ARBA" id="ARBA00022679"/>
    </source>
</evidence>
<sequence>MGKLCKAAHNCYLGDTVLGDESNVGAGFITANFDGTKKYKTVFGRECFLGVNASSVAPNGYPEGTTIAAGSTIPKNFTAHRPFGPFSLLLSRMKKVSVKPGRDSKQK</sequence>
<keyword evidence="2" id="KW-0963">Cytoplasm</keyword>
<evidence type="ECO:0000256" key="5">
    <source>
        <dbReference type="ARBA" id="ARBA00022723"/>
    </source>
</evidence>
<dbReference type="Gene3D" id="2.160.10.10">
    <property type="entry name" value="Hexapeptide repeat proteins"/>
    <property type="match status" value="1"/>
</dbReference>
<dbReference type="GO" id="GO:0071555">
    <property type="term" value="P:cell wall organization"/>
    <property type="evidence" value="ECO:0007669"/>
    <property type="project" value="UniProtKB-KW"/>
</dbReference>
<evidence type="ECO:0000256" key="8">
    <source>
        <dbReference type="ARBA" id="ARBA00022984"/>
    </source>
</evidence>
<accession>A0A1G2L3B0</accession>
<comment type="function">
    <text evidence="13">Catalyzes the last two sequential reactions in the de novo biosynthetic pathway for UDP-N-acetylglucosamine (UDP-GlcNAc). The C-terminal domain catalyzes the transfer of acetyl group from acetyl coenzyme A to glucosamine-1-phosphate (GlcN-1-P) to produce N-acetylglucosamine-1-phosphate (GlcNAc-1-P), which is converted into UDP-GlcNAc by the transfer of uridine 5-monophosphate (from uridine 5-triphosphate), a reaction catalyzed by the N-terminal domain.</text>
</comment>
<evidence type="ECO:0000313" key="15">
    <source>
        <dbReference type="Proteomes" id="UP000177982"/>
    </source>
</evidence>
<keyword evidence="9" id="KW-0012">Acyltransferase</keyword>
<dbReference type="GO" id="GO:0019134">
    <property type="term" value="F:glucosamine-1-phosphate N-acetyltransferase activity"/>
    <property type="evidence" value="ECO:0007669"/>
    <property type="project" value="UniProtKB-EC"/>
</dbReference>
<dbReference type="AlphaFoldDB" id="A0A1G2L3B0"/>
<gene>
    <name evidence="14" type="ORF">A2934_04340</name>
</gene>
<dbReference type="InterPro" id="IPR011004">
    <property type="entry name" value="Trimer_LpxA-like_sf"/>
</dbReference>
<evidence type="ECO:0000256" key="6">
    <source>
        <dbReference type="ARBA" id="ARBA00022842"/>
    </source>
</evidence>
<comment type="caution">
    <text evidence="14">The sequence shown here is derived from an EMBL/GenBank/DDBJ whole genome shotgun (WGS) entry which is preliminary data.</text>
</comment>
<keyword evidence="10" id="KW-0961">Cell wall biogenesis/degradation</keyword>
<evidence type="ECO:0000256" key="4">
    <source>
        <dbReference type="ARBA" id="ARBA00022695"/>
    </source>
</evidence>
<evidence type="ECO:0000256" key="1">
    <source>
        <dbReference type="ARBA" id="ARBA00001946"/>
    </source>
</evidence>
<organism evidence="14 15">
    <name type="scientific">Candidatus Sungbacteria bacterium RIFCSPLOWO2_01_FULL_47_10</name>
    <dbReference type="NCBI Taxonomy" id="1802276"/>
    <lineage>
        <taxon>Bacteria</taxon>
        <taxon>Candidatus Sungiibacteriota</taxon>
    </lineage>
</organism>
<dbReference type="GO" id="GO:0008360">
    <property type="term" value="P:regulation of cell shape"/>
    <property type="evidence" value="ECO:0007669"/>
    <property type="project" value="UniProtKB-KW"/>
</dbReference>
<dbReference type="PANTHER" id="PTHR43584:SF3">
    <property type="entry name" value="BIFUNCTIONAL PROTEIN GLMU"/>
    <property type="match status" value="1"/>
</dbReference>
<keyword evidence="8" id="KW-0573">Peptidoglycan synthesis</keyword>
<keyword evidence="6" id="KW-0460">Magnesium</keyword>
<dbReference type="EMBL" id="MHQO01000059">
    <property type="protein sequence ID" value="OHA05159.1"/>
    <property type="molecule type" value="Genomic_DNA"/>
</dbReference>
<keyword evidence="5" id="KW-0479">Metal-binding</keyword>
<name>A0A1G2L3B0_9BACT</name>
<comment type="catalytic activity">
    <reaction evidence="12">
        <text>N-acetyl-alpha-D-glucosamine 1-phosphate + UTP + H(+) = UDP-N-acetyl-alpha-D-glucosamine + diphosphate</text>
        <dbReference type="Rhea" id="RHEA:13509"/>
        <dbReference type="ChEBI" id="CHEBI:15378"/>
        <dbReference type="ChEBI" id="CHEBI:33019"/>
        <dbReference type="ChEBI" id="CHEBI:46398"/>
        <dbReference type="ChEBI" id="CHEBI:57705"/>
        <dbReference type="ChEBI" id="CHEBI:57776"/>
        <dbReference type="EC" id="2.7.7.23"/>
    </reaction>
</comment>
<dbReference type="GO" id="GO:0003977">
    <property type="term" value="F:UDP-N-acetylglucosamine diphosphorylase activity"/>
    <property type="evidence" value="ECO:0007669"/>
    <property type="project" value="UniProtKB-EC"/>
</dbReference>
<evidence type="ECO:0000256" key="7">
    <source>
        <dbReference type="ARBA" id="ARBA00022960"/>
    </source>
</evidence>
<evidence type="ECO:0000256" key="10">
    <source>
        <dbReference type="ARBA" id="ARBA00023316"/>
    </source>
</evidence>
<keyword evidence="7" id="KW-0133">Cell shape</keyword>
<evidence type="ECO:0000256" key="11">
    <source>
        <dbReference type="ARBA" id="ARBA00048247"/>
    </source>
</evidence>
<protein>
    <submittedName>
        <fullName evidence="14">Uncharacterized protein</fullName>
    </submittedName>
</protein>
<evidence type="ECO:0000256" key="13">
    <source>
        <dbReference type="ARBA" id="ARBA00049628"/>
    </source>
</evidence>
<keyword evidence="3" id="KW-0808">Transferase</keyword>
<dbReference type="PANTHER" id="PTHR43584">
    <property type="entry name" value="NUCLEOTIDYL TRANSFERASE"/>
    <property type="match status" value="1"/>
</dbReference>
<evidence type="ECO:0000313" key="14">
    <source>
        <dbReference type="EMBL" id="OHA05159.1"/>
    </source>
</evidence>
<keyword evidence="4" id="KW-0548">Nucleotidyltransferase</keyword>